<dbReference type="AlphaFoldDB" id="A0A2M4C776"/>
<organism evidence="2">
    <name type="scientific">Anopheles marajoara</name>
    <dbReference type="NCBI Taxonomy" id="58244"/>
    <lineage>
        <taxon>Eukaryota</taxon>
        <taxon>Metazoa</taxon>
        <taxon>Ecdysozoa</taxon>
        <taxon>Arthropoda</taxon>
        <taxon>Hexapoda</taxon>
        <taxon>Insecta</taxon>
        <taxon>Pterygota</taxon>
        <taxon>Neoptera</taxon>
        <taxon>Endopterygota</taxon>
        <taxon>Diptera</taxon>
        <taxon>Nematocera</taxon>
        <taxon>Culicoidea</taxon>
        <taxon>Culicidae</taxon>
        <taxon>Anophelinae</taxon>
        <taxon>Anopheles</taxon>
    </lineage>
</organism>
<sequence>MCLLFATACCQVVRACACVCYWCAKSITKVGISWFDYHCFVRDRNSVVLPRCWSPHVCTDGCCVVTRSLVVIDPSLPVLRSRPKCQLKGARAEGCCRATRRGNYADSSTEGGRNVELLLIRERCGEGLERGRERERL</sequence>
<proteinExistence type="predicted"/>
<accession>A0A2M4C776</accession>
<feature type="signal peptide" evidence="1">
    <location>
        <begin position="1"/>
        <end position="17"/>
    </location>
</feature>
<evidence type="ECO:0000256" key="1">
    <source>
        <dbReference type="SAM" id="SignalP"/>
    </source>
</evidence>
<reference evidence="2" key="1">
    <citation type="submission" date="2018-01" db="EMBL/GenBank/DDBJ databases">
        <title>An insight into the sialome of Amazonian anophelines.</title>
        <authorList>
            <person name="Ribeiro J.M."/>
            <person name="Scarpassa V."/>
            <person name="Calvo E."/>
        </authorList>
    </citation>
    <scope>NUCLEOTIDE SEQUENCE</scope>
    <source>
        <tissue evidence="2">Salivary glands</tissue>
    </source>
</reference>
<name>A0A2M4C776_9DIPT</name>
<protein>
    <submittedName>
        <fullName evidence="2">Putative secreted protein</fullName>
    </submittedName>
</protein>
<evidence type="ECO:0000313" key="2">
    <source>
        <dbReference type="EMBL" id="MBW60981.1"/>
    </source>
</evidence>
<feature type="chain" id="PRO_5014682410" evidence="1">
    <location>
        <begin position="18"/>
        <end position="137"/>
    </location>
</feature>
<dbReference type="EMBL" id="GGFJ01011840">
    <property type="protein sequence ID" value="MBW60981.1"/>
    <property type="molecule type" value="Transcribed_RNA"/>
</dbReference>
<keyword evidence="1" id="KW-0732">Signal</keyword>